<organism evidence="1 2">
    <name type="scientific">Chromobacterium amazonense</name>
    <dbReference type="NCBI Taxonomy" id="1382803"/>
    <lineage>
        <taxon>Bacteria</taxon>
        <taxon>Pseudomonadati</taxon>
        <taxon>Pseudomonadota</taxon>
        <taxon>Betaproteobacteria</taxon>
        <taxon>Neisseriales</taxon>
        <taxon>Chromobacteriaceae</taxon>
        <taxon>Chromobacterium</taxon>
    </lineage>
</organism>
<gene>
    <name evidence="1" type="ORF">BUE93_21645</name>
</gene>
<protein>
    <submittedName>
        <fullName evidence="1">Uncharacterized protein</fullName>
    </submittedName>
</protein>
<dbReference type="EMBL" id="MTBD01000109">
    <property type="protein sequence ID" value="PRP68567.1"/>
    <property type="molecule type" value="Genomic_DNA"/>
</dbReference>
<evidence type="ECO:0000313" key="1">
    <source>
        <dbReference type="EMBL" id="PRP68567.1"/>
    </source>
</evidence>
<reference evidence="1 2" key="1">
    <citation type="submission" date="2017-01" db="EMBL/GenBank/DDBJ databases">
        <title>New insights into the genetic diversity of Chromobacterium isolated from tropical freshwater lake.</title>
        <authorList>
            <person name="Santos A.B."/>
            <person name="Nascimento A.M."/>
            <person name="Da Silva P.C."/>
        </authorList>
    </citation>
    <scope>NUCLEOTIDE SEQUENCE [LARGE SCALE GENOMIC DNA]</scope>
    <source>
        <strain evidence="1 2">56AF</strain>
    </source>
</reference>
<evidence type="ECO:0000313" key="2">
    <source>
        <dbReference type="Proteomes" id="UP000239469"/>
    </source>
</evidence>
<sequence>MSKPRTLGFHASAEMYASLIEKMDKTQFVSVSEWVRHHFLRSLSWGEDGPKAAPSADRSGELEEIRMLLFMLLSMEKGRAVAAHYDEAITLLQRATDVRAAYDRQLPGLMEAIQRKLEQR</sequence>
<comment type="caution">
    <text evidence="1">The sequence shown here is derived from an EMBL/GenBank/DDBJ whole genome shotgun (WGS) entry which is preliminary data.</text>
</comment>
<dbReference type="AlphaFoldDB" id="A0A2S9WYL7"/>
<proteinExistence type="predicted"/>
<dbReference type="Proteomes" id="UP000239469">
    <property type="component" value="Unassembled WGS sequence"/>
</dbReference>
<name>A0A2S9WYL7_9NEIS</name>
<accession>A0A2S9WYL7</accession>
<dbReference type="RefSeq" id="WP_106078231.1">
    <property type="nucleotide sequence ID" value="NZ_MTBD01000109.1"/>
</dbReference>